<dbReference type="InterPro" id="IPR013656">
    <property type="entry name" value="PAS_4"/>
</dbReference>
<name>A0A6J4PZH0_9PSEU</name>
<gene>
    <name evidence="3" type="ORF">AVDCRST_MAG66-3215</name>
</gene>
<evidence type="ECO:0000313" key="3">
    <source>
        <dbReference type="EMBL" id="CAA9430041.1"/>
    </source>
</evidence>
<protein>
    <recommendedName>
        <fullName evidence="2">PAS domain-containing protein</fullName>
    </recommendedName>
</protein>
<proteinExistence type="predicted"/>
<dbReference type="GO" id="GO:0006355">
    <property type="term" value="P:regulation of DNA-templated transcription"/>
    <property type="evidence" value="ECO:0007669"/>
    <property type="project" value="InterPro"/>
</dbReference>
<accession>A0A6J4PZH0</accession>
<reference evidence="3" key="1">
    <citation type="submission" date="2020-02" db="EMBL/GenBank/DDBJ databases">
        <authorList>
            <person name="Meier V. D."/>
        </authorList>
    </citation>
    <scope>NUCLEOTIDE SEQUENCE</scope>
    <source>
        <strain evidence="3">AVDCRST_MAG66</strain>
    </source>
</reference>
<dbReference type="Gene3D" id="1.10.10.10">
    <property type="entry name" value="Winged helix-like DNA-binding domain superfamily/Winged helix DNA-binding domain"/>
    <property type="match status" value="1"/>
</dbReference>
<dbReference type="SMART" id="SM00091">
    <property type="entry name" value="PAS"/>
    <property type="match status" value="3"/>
</dbReference>
<dbReference type="PANTHER" id="PTHR44757:SF2">
    <property type="entry name" value="BIOFILM ARCHITECTURE MAINTENANCE PROTEIN MBAA"/>
    <property type="match status" value="1"/>
</dbReference>
<dbReference type="SUPFAM" id="SSF55785">
    <property type="entry name" value="PYP-like sensor domain (PAS domain)"/>
    <property type="match status" value="3"/>
</dbReference>
<sequence>MAAVPPGLGRRSRLAPTRPAPTRPAAAAPLDHARRDAQERFTAFLEHLPVQAWIRDGEGRYRWANREHLRHLGGPRDLVGRTAEELGARWCAFDHPGAARPVRAEHVVDGAPRVLQGSVFPLRGPGGHDRRAALSGGFLTDVTELRDARDEAARARQLFETFMHHAPVAAFIRDADGRYLFANPAYCHTYRLDPATLVGRSVREVTTDELATAVVARDQEVLRGGRAVHDSRTFVRGDGSEGSEVGHRFPLPGPAVGGVFLEVSETERLRRAVREAEQRFVEIFQHTGLAIAVFSTDGHLLDANVAYTHLLGAPLSELTGRHMRSIVTPATFAQDTPKWLGLVSGALRSYRTAASVRRHDGSVILARCTISIVRAADGRAKYIYSVNDPKGFEPGPDGTGLPPLVLEELSPEEHVILTTLARGDTLSDAGAELHLTRSGVDHHLCRLRQRLGLPRGTRTAGLVARAYALGVLAPGSWPPRVAMPVAPR</sequence>
<dbReference type="InterPro" id="IPR052155">
    <property type="entry name" value="Biofilm_reg_signaling"/>
</dbReference>
<dbReference type="InterPro" id="IPR016032">
    <property type="entry name" value="Sig_transdc_resp-reg_C-effctor"/>
</dbReference>
<dbReference type="SUPFAM" id="SSF46894">
    <property type="entry name" value="C-terminal effector domain of the bipartite response regulators"/>
    <property type="match status" value="1"/>
</dbReference>
<dbReference type="InterPro" id="IPR036388">
    <property type="entry name" value="WH-like_DNA-bd_sf"/>
</dbReference>
<dbReference type="NCBIfam" id="TIGR00229">
    <property type="entry name" value="sensory_box"/>
    <property type="match status" value="2"/>
</dbReference>
<evidence type="ECO:0000259" key="2">
    <source>
        <dbReference type="PROSITE" id="PS50112"/>
    </source>
</evidence>
<dbReference type="PANTHER" id="PTHR44757">
    <property type="entry name" value="DIGUANYLATE CYCLASE DGCP"/>
    <property type="match status" value="1"/>
</dbReference>
<dbReference type="PROSITE" id="PS50112">
    <property type="entry name" value="PAS"/>
    <property type="match status" value="2"/>
</dbReference>
<dbReference type="InterPro" id="IPR000014">
    <property type="entry name" value="PAS"/>
</dbReference>
<dbReference type="GO" id="GO:0003677">
    <property type="term" value="F:DNA binding"/>
    <property type="evidence" value="ECO:0007669"/>
    <property type="project" value="InterPro"/>
</dbReference>
<feature type="domain" description="PAS" evidence="2">
    <location>
        <begin position="155"/>
        <end position="225"/>
    </location>
</feature>
<feature type="region of interest" description="Disordered" evidence="1">
    <location>
        <begin position="1"/>
        <end position="32"/>
    </location>
</feature>
<dbReference type="EMBL" id="CADCUS010000470">
    <property type="protein sequence ID" value="CAA9430041.1"/>
    <property type="molecule type" value="Genomic_DNA"/>
</dbReference>
<dbReference type="CDD" id="cd00130">
    <property type="entry name" value="PAS"/>
    <property type="match status" value="2"/>
</dbReference>
<evidence type="ECO:0000256" key="1">
    <source>
        <dbReference type="SAM" id="MobiDB-lite"/>
    </source>
</evidence>
<dbReference type="Pfam" id="PF13188">
    <property type="entry name" value="PAS_8"/>
    <property type="match status" value="1"/>
</dbReference>
<feature type="domain" description="PAS" evidence="2">
    <location>
        <begin position="276"/>
        <end position="329"/>
    </location>
</feature>
<dbReference type="Gene3D" id="3.30.450.20">
    <property type="entry name" value="PAS domain"/>
    <property type="match status" value="3"/>
</dbReference>
<dbReference type="InterPro" id="IPR035965">
    <property type="entry name" value="PAS-like_dom_sf"/>
</dbReference>
<organism evidence="3">
    <name type="scientific">uncultured Pseudonocardia sp</name>
    <dbReference type="NCBI Taxonomy" id="211455"/>
    <lineage>
        <taxon>Bacteria</taxon>
        <taxon>Bacillati</taxon>
        <taxon>Actinomycetota</taxon>
        <taxon>Actinomycetes</taxon>
        <taxon>Pseudonocardiales</taxon>
        <taxon>Pseudonocardiaceae</taxon>
        <taxon>Pseudonocardia</taxon>
        <taxon>environmental samples</taxon>
    </lineage>
</organism>
<dbReference type="AlphaFoldDB" id="A0A6J4PZH0"/>
<dbReference type="Pfam" id="PF08448">
    <property type="entry name" value="PAS_4"/>
    <property type="match status" value="2"/>
</dbReference>